<feature type="region of interest" description="Disordered" evidence="2">
    <location>
        <begin position="2848"/>
        <end position="2907"/>
    </location>
</feature>
<dbReference type="Gene3D" id="1.20.1310.20">
    <property type="entry name" value="Duffy-antigen binding domain"/>
    <property type="match status" value="9"/>
</dbReference>
<dbReference type="InterPro" id="IPR004258">
    <property type="entry name" value="DBL"/>
</dbReference>
<feature type="domain" description="Duffy-binding-like" evidence="3">
    <location>
        <begin position="2671"/>
        <end position="2820"/>
    </location>
</feature>
<name>A0ABY1UJW8_9APIC</name>
<feature type="region of interest" description="Disordered" evidence="2">
    <location>
        <begin position="3068"/>
        <end position="3095"/>
    </location>
</feature>
<feature type="domain" description="Duffy-binding-like" evidence="6">
    <location>
        <begin position="1160"/>
        <end position="1296"/>
    </location>
</feature>
<evidence type="ECO:0000259" key="6">
    <source>
        <dbReference type="Pfam" id="PF22672"/>
    </source>
</evidence>
<gene>
    <name evidence="7" type="ORF">PGABG01_0600100</name>
</gene>
<dbReference type="Gene3D" id="1.10.1900.40">
    <property type="entry name" value="Acidic terminal segments, variant surface antigen of PfEMP1"/>
    <property type="match status" value="2"/>
</dbReference>
<dbReference type="Gene3D" id="1.20.58.830">
    <property type="match status" value="9"/>
</dbReference>
<dbReference type="InterPro" id="IPR044932">
    <property type="entry name" value="PfEMP1_ATS_sf"/>
</dbReference>
<feature type="compositionally biased region" description="Basic and acidic residues" evidence="2">
    <location>
        <begin position="2875"/>
        <end position="2903"/>
    </location>
</feature>
<feature type="domain" description="Duffy-antigen binding" evidence="4">
    <location>
        <begin position="147"/>
        <end position="268"/>
    </location>
</feature>
<feature type="domain" description="Duffy-binding-like" evidence="6">
    <location>
        <begin position="734"/>
        <end position="878"/>
    </location>
</feature>
<feature type="domain" description="Plasmodium falciparum erythrocyte membrane protein 1 acidic terminal segment" evidence="5">
    <location>
        <begin position="4102"/>
        <end position="4503"/>
    </location>
</feature>
<keyword evidence="8" id="KW-1185">Reference proteome</keyword>
<dbReference type="InterPro" id="IPR029211">
    <property type="entry name" value="PfEMP1_ATS"/>
</dbReference>
<feature type="region of interest" description="Disordered" evidence="2">
    <location>
        <begin position="4493"/>
        <end position="4512"/>
    </location>
</feature>
<feature type="domain" description="Duffy-antigen binding" evidence="4">
    <location>
        <begin position="2484"/>
        <end position="2657"/>
    </location>
</feature>
<feature type="domain" description="Duffy-antigen binding" evidence="4">
    <location>
        <begin position="3687"/>
        <end position="3816"/>
    </location>
</feature>
<feature type="compositionally biased region" description="Low complexity" evidence="2">
    <location>
        <begin position="4045"/>
        <end position="4060"/>
    </location>
</feature>
<dbReference type="Proteomes" id="UP000831156">
    <property type="component" value="Chromosome 6"/>
</dbReference>
<feature type="compositionally biased region" description="Polar residues" evidence="2">
    <location>
        <begin position="4034"/>
        <end position="4044"/>
    </location>
</feature>
<feature type="compositionally biased region" description="Polar residues" evidence="2">
    <location>
        <begin position="3446"/>
        <end position="3457"/>
    </location>
</feature>
<feature type="compositionally biased region" description="Polar residues" evidence="2">
    <location>
        <begin position="4061"/>
        <end position="4086"/>
    </location>
</feature>
<feature type="region of interest" description="Disordered" evidence="2">
    <location>
        <begin position="1352"/>
        <end position="1373"/>
    </location>
</feature>
<evidence type="ECO:0000313" key="8">
    <source>
        <dbReference type="Proteomes" id="UP000831156"/>
    </source>
</evidence>
<feature type="domain" description="Duffy-binding-like" evidence="6">
    <location>
        <begin position="1652"/>
        <end position="1805"/>
    </location>
</feature>
<feature type="domain" description="Duffy-antigen binding" evidence="4">
    <location>
        <begin position="971"/>
        <end position="1156"/>
    </location>
</feature>
<dbReference type="InterPro" id="IPR008602">
    <property type="entry name" value="Duffy-antigen-binding"/>
</dbReference>
<sequence length="4512" mass="522507">MGSRGSKFRDETLKTYEQIIGKEATSWGYGDYIHFLTEEINNKNWDNGLYDKFLTEKGWNPRSISNTVNRICAWEKVQQDIFQAVMDNYSTIAFTWEEKAEKLIENARNDHFNKQTCDKFNHQLIEEIDIVPDVKEDKCKLNTVDDLCIPLRRSKFHFDTISDNIKQIKSGDGGSETTRAISAVTSAIASLAKQITEDIVKLKNEYKDNKDLCTFLKRTYADYKDIIENKDIVNNKTSKGLQCLLNETKKDLKEPNKALSLLKEIFKTPIENILPQYSVDSGDKQKSPCNLDDSYYIQTPQCLRFLEEWFEDYSKEKELFETNIKDICLEGKTKEVTLYYGSKQKYRIPCAQYCYEYERLLSKRKACYNDYLTKCKENLKNHDNYKDTSVYKTEVERIQRKTKEKYDCSDADCGNDGNVKLEAFFNPKKLSTNKIYCCGCINNPKDIKEIFGTKDNKSSYIDAILNKLKICATTDNDLNGATDGQIMSKIGKKTDICMINYSDSNLSGTGTCSGPPCKDYYNKEKEWICDSTKQTSGEQLKTGWNDGNQSACLPPRTQRLCLGRIYSNKCTTQSIENIDTNEKLLNELIIAAKYEGIQLYSKYRGKASEIPVDKISDLCNAAKYSFSDLGDIVKGTSIWESNDMRAMENQLRTIFGKIYTKIPHWNQDKYKDSAKPAKYLKLREVWWNTNRQHIWKALVCSINRVSVNNPITCISQDHPPNIDYMPQFLRWMIEWNEEFCENRKRKLEEVKTSCLTCNKGKDCVPVSVECKVCDKKCKDYQKFITDAKNQYTKQKNKYEKQINDITNKYKAMRTNFYDDNIQKNTEEEFYNFLYNTNRYSGYFLNNYMKNKNLCNDSKVRDSSKNIDFTNVNQTFNDTPDGYENECSCSNSTSQSKKKPASSSDKSQNINIKAYLHKDACLINENDDGVYNDSNNFPCNSKKSVTQKDWKCNFNQSNGFSLKQSWSTNGKGACLPPRTQEICLGNLDKNDLKKKINENSNDGNVKNRKLLEELVLAAKYDGEKLWERNQNKNDNRSVCLQLRNSYADYGDLVKGTSIWENASVKTAEKNIGEILKDIFKHKLATEYDNDPIKLRKAWWEENKKDIWDAITCRIPHNEIFVIRKRPSDGRGIEYSVTGKCGYSQKLPDDDDIPQFLRWFKEWSNDFCEKYTEEKTNLEIKCQGCDGTNGNNCQNNKNAGGSTCSQCKKLCGNYKSWITNQKEAYTEQKQKYIEKISEAQNNSQSNSSGNTDNTYYKKLIDKKINSAIQYLESSNYETHCGKYNDINFINENSTFNNTPLICKSCEEKKKENPGVDGRTISTKEELEKGQTRRIYTGGITNDCMGVEELAKIQPATSSNTVSSSTSTLEPNNQNNQNISYNIRVCNRADPSLYGAQKNNYNSEWTVTLKQKSNNKDVEIVKNSSDITYKDSVFTTTNGRCSEPPCRNSNIGRKWIWEKSINNSRIAGLKKVKNYVNKIGIPPRTQVLCFGNIHGEFCVDAFSKVTTKEQLLMEWVIAAKHEGENLKNNYRNNIDNSKLCRAVKYSFADIGDLIKGTSIWENKWTSFLENNLKQIFENVFKDQYKKDNNKDSSGSFRYQSLGELREIWWNTNKKFIWHSLYKGAGLNSTNECSGIDEKFTPTIDHIPQFLRFMQEWIEHLCEERKKKIDRAIKSCKDCKEEQEKHNEEEGKECWKDNGKEGKNSTECKNCMDACEEYKKFISGKDDNDNIPWRERWKNIYEKYMQLINESLNSENDGTMPCGVDDKGIYINCPKADISSFFKNLYDQGYTTPSSYLSLVIKNNICGDDKPYFSRVMDNNENKHKTNELTAPYGSVFGDKPSGYKYACDCRIPSREEICDDKGLYSNDWKCGNGTTAGTSTGVVDPTKYPAPISSSTNNNYEICTTKNMITTSSTNTRTSVVANHTLDAEDHNFFNWFDIWYHDIQTQIDKYANRIEKTCSDEQIKNNNFPGNNHNHQQIQTTIDKDKCKECKGNCECYNLWTEKIDKQWQKQKTNYNIFNNKQKHQHGEHNSVRTVSLGNYLFFSCWEKYIKQHLKGDWEQIKSLDTETLDLLEKRCGKSINDGDEIFNERIKNVKKKGTECNKRYTKCTYDDKKFECEKYDDVGACLDKYYDGSMEGKKKQTPKNWECKNQNTSTDTKDVCVPPRTQTLFVEKIKDSDINNLQQNLKNAMKTETERLYDYYKSGTPIITTKDDTDKNGLPKNFCHAAKRTYNDFKNLVTGEFLWKAGSFGAIDKKINEIITKQTSGKTRQEWWNEHEYELWDAVRCGIKDKEKTSGEKFSGNECGYHPPNDTDDPFVWWFKEWGQQFCIERKKHMKEINEKCSSSAGKRCNGSVTEKTLKDGDCKKTCDAYQKFIKDKKSEWDKQKKKYERDNPGMKSQELLGLSYPECVGTNFELIFEEKEPENSKPSTGQLKYPYGDSGDICSCDEQKYDCKVNVSTCKEKTGDVTSWRTGLLKKGTSGKQLQGVYAPPRRQKLCLANLHPINFGNGADITSKKNDILNRLKIVAEREAYYLWKQHTKDKINDRDAHHRACCAIRASFFDIGDIVKGTDLWDDGSKKYIDQTIYGIFEKELEEKKKKKTIYGDPVKQARKKWWEENRDKVWKAMQCGVTNVLKELNGQKKKYDEIDCMKDKIDGKPNLNFFATPQFVRWLEEWTQQFCEKYTTHMSELEQKCGNGGNNDDCNSAGKNGCKEACTKYNDWITSKKKEWDDMSKYYEDVKGMDQYSSPDGVDYHAVNLRTAIKYLNQICNNDLDGTDKCCHCEKVGKESTASQKSNDPLEHMDKVVNRNDDKYKKYLRRCNNCYIQHINDQINEIKKKLDKRREKEDEEAKTKYSFDCENSGSQGNGGDKLCSKLTDGGKDEEPQKIKVPIDPDNTNKAKNKENDGMNCGGIPSNESEYIWKHKDGKEYHWVTRLNENMQIPPRRQKLCYNGLDGSKTQHELKYNLFRGAANDAYNLGIKYPEYNNHYGVKPCKALQYSFRDYYNIIMGTDNLEDQGEGTDKSIKESLQNLKISKGNSNDDKENRKQFWEQNKECLWRIMKCGYEKGRNEANQKKSNGNVPELTTEEGGATNKECNMPTDTNTDQFLSWFREWYEDYCNIRKKLKSDVETSCRNNAQNFDCEKCPTSCDKYEKYMKKKKEEWDKQNQYYSTKRTNGATGVNNNGYTESSAQYYLKKKFPNSCGDQPNSGTNDVEANITALTTQPNYDVDSQCGCTKYIEDNEYGELVGKPNCKGLKSAANETQPGKGIKWRNTDDVDYRYLKEKDIYKNEPISANIYIPPRKQNLCFRGLDGKYDNVPNSVKDEKTLRKQLMKVAATEGYNLGEYYKEKAKNKRGSDPDKYNYDVLPCNAMKYSFYDLRDIILGYDMLEPEGTDTEIKIKEIIGKEVSGKQGNGDPGSDKRKSWWNDHEKCIWNAMKCGYKKSRDDGNSGNKPSDTELTNCKDPPKDSDYPIGKNREEGTEYQFLRWFAEWGEDFCKYQEKEYAKLEGKCKFSTCNDANDNEKRQCRQACWNYQTFLNKWKKEYRNQNIEFEGLTYTKNLNPQKEAPEYLREKCKGTCSCIKDRHYTHNKSFEYPPDNFKDKCVCQLSDPPKRTEEPKKKTTPKEKDDPYKGLENCPFENGDNDGTTVENNEKCKILNENIVCMKNKYENDLDQWTILDVNQNRTKNKGVIVPPRRRNICFSHVKNYYRKTTGKDKLRSDILKTAFTHGKLLGQVYSANQNLGMKNMKYSYADIADIVKGTDMLENHASRKIKDLFFKFNGNPTHEQWWKDNKKKVWHAMLCGYKKGNPTAVIKSEECTLPNTDKDDQFLRWLEEWAQLFCKEKVDEAKNLVKECLQQLQKESPKTIDEIKYNKCKHLLNKYRNWYIDRKSQWEGLNEAYRSRHANGAIQASGSSKEPKEQDAEKYVKSKCSECDCKYKDLEDINKVIKESEEKLLSELIFKAKIDSIVPKETTFYKIFTLGELGPDILKDVKEFIPNIIYGGILGTLNTYNIGKVVGDTIINKIKDLFNKEKNNATKPTPQENDASSSSSSSSSSNSSSSNTQDPNGGQYNQISNTPLTPSVEPTTPSISQHIIPTTVISILGTTILGLILYKKKPKTPLDIFRVIDIPQNDYGIPDETSTNRYVPYSRYKGKTYIYMEGNEPDDYLRDISSSDVTSSESEYEEVDINDIYPHKSPKYKTLIEVVLKPSTNNNVQDTYTDDVKNNSDIPINKLTDEEWNQLKQDFISQYLQNIPKDLSNENKSGNTFMDSQPNIIHNNMEEKPFITSIQDRFLDNHEKINYDIDWNVPENITTNNVDIPKYVTSNDKYSGIDLINDSLNSDQHIDIYDELLKRKENELFGTKHLKNTTTNSVVKDTYSDPILNHLDLFDKWLDRHRNMCNKWNNKEEMLNQLNEEWKNENKEHVLDIPLNDNAIHKINDETYNMINENTNELNDITSLEDFGSTNIPYRALITQSNDSQRQNLRTNISMDIHFDENNNNVTNEDDQLENSYNF</sequence>
<feature type="region of interest" description="Disordered" evidence="2">
    <location>
        <begin position="3608"/>
        <end position="3640"/>
    </location>
</feature>
<dbReference type="EMBL" id="LT969429">
    <property type="protein sequence ID" value="SOV12141.1"/>
    <property type="molecule type" value="Genomic_DNA"/>
</dbReference>
<feature type="compositionally biased region" description="Basic and acidic residues" evidence="2">
    <location>
        <begin position="3461"/>
        <end position="3473"/>
    </location>
</feature>
<evidence type="ECO:0000259" key="5">
    <source>
        <dbReference type="Pfam" id="PF15445"/>
    </source>
</evidence>
<protein>
    <submittedName>
        <fullName evidence="7">Erythrocyte membrane protein 1, PfEMP1, putative</fullName>
    </submittedName>
</protein>
<accession>A0ABY1UJW8</accession>
<dbReference type="Pfam" id="PF15445">
    <property type="entry name" value="ATS"/>
    <property type="match status" value="1"/>
</dbReference>
<dbReference type="Pfam" id="PF22672">
    <property type="entry name" value="DBL_C"/>
    <property type="match status" value="4"/>
</dbReference>
<dbReference type="Pfam" id="PF05424">
    <property type="entry name" value="Duffy_binding"/>
    <property type="match status" value="9"/>
</dbReference>
<feature type="domain" description="Duffy-binding-like" evidence="6">
    <location>
        <begin position="2320"/>
        <end position="2397"/>
    </location>
</feature>
<feature type="compositionally biased region" description="Basic and acidic residues" evidence="2">
    <location>
        <begin position="3608"/>
        <end position="3629"/>
    </location>
</feature>
<evidence type="ECO:0000256" key="1">
    <source>
        <dbReference type="SAM" id="Coils"/>
    </source>
</evidence>
<dbReference type="InterPro" id="IPR054595">
    <property type="entry name" value="DBL_C"/>
</dbReference>
<organism evidence="7 8">
    <name type="scientific">Plasmodium gaboni</name>
    <dbReference type="NCBI Taxonomy" id="647221"/>
    <lineage>
        <taxon>Eukaryota</taxon>
        <taxon>Sar</taxon>
        <taxon>Alveolata</taxon>
        <taxon>Apicomplexa</taxon>
        <taxon>Aconoidasida</taxon>
        <taxon>Haemosporida</taxon>
        <taxon>Plasmodiidae</taxon>
        <taxon>Plasmodium</taxon>
        <taxon>Plasmodium (Laverania)</taxon>
    </lineage>
</organism>
<evidence type="ECO:0000259" key="4">
    <source>
        <dbReference type="Pfam" id="PF05424"/>
    </source>
</evidence>
<feature type="region of interest" description="Disordered" evidence="2">
    <location>
        <begin position="4031"/>
        <end position="4086"/>
    </location>
</feature>
<dbReference type="InterPro" id="IPR042202">
    <property type="entry name" value="Duffy-ag-bd_sf"/>
</dbReference>
<evidence type="ECO:0000256" key="2">
    <source>
        <dbReference type="SAM" id="MobiDB-lite"/>
    </source>
</evidence>
<feature type="region of interest" description="Disordered" evidence="2">
    <location>
        <begin position="3440"/>
        <end position="3473"/>
    </location>
</feature>
<feature type="domain" description="Duffy-antigen binding" evidence="4">
    <location>
        <begin position="2157"/>
        <end position="2305"/>
    </location>
</feature>
<feature type="coiled-coil region" evidence="1">
    <location>
        <begin position="784"/>
        <end position="815"/>
    </location>
</feature>
<evidence type="ECO:0000259" key="3">
    <source>
        <dbReference type="Pfam" id="PF03011"/>
    </source>
</evidence>
<feature type="domain" description="Duffy-antigen binding" evidence="4">
    <location>
        <begin position="2939"/>
        <end position="3098"/>
    </location>
</feature>
<feature type="domain" description="Duffy-antigen binding" evidence="4">
    <location>
        <begin position="3294"/>
        <end position="3468"/>
    </location>
</feature>
<keyword evidence="1" id="KW-0175">Coiled coil</keyword>
<dbReference type="Pfam" id="PF03011">
    <property type="entry name" value="PFEMP"/>
    <property type="match status" value="2"/>
</dbReference>
<feature type="domain" description="Duffy-antigen binding" evidence="4">
    <location>
        <begin position="1478"/>
        <end position="1648"/>
    </location>
</feature>
<proteinExistence type="predicted"/>
<feature type="compositionally biased region" description="Low complexity" evidence="2">
    <location>
        <begin position="1354"/>
        <end position="1373"/>
    </location>
</feature>
<reference evidence="7" key="1">
    <citation type="submission" date="2016-09" db="EMBL/GenBank/DDBJ databases">
        <authorList>
            <consortium name="Pathogen Informatics"/>
            <person name="Sun Q."/>
            <person name="Inoue M."/>
        </authorList>
    </citation>
    <scope>NUCLEOTIDE SEQUENCE</scope>
</reference>
<dbReference type="SUPFAM" id="SSF140924">
    <property type="entry name" value="Duffy binding domain-like"/>
    <property type="match status" value="10"/>
</dbReference>
<evidence type="ECO:0000313" key="7">
    <source>
        <dbReference type="EMBL" id="SOV12141.1"/>
    </source>
</evidence>
<feature type="domain" description="Duffy-binding-like" evidence="3">
    <location>
        <begin position="3104"/>
        <end position="3181"/>
    </location>
</feature>
<feature type="domain" description="Duffy-antigen binding" evidence="4">
    <location>
        <begin position="551"/>
        <end position="730"/>
    </location>
</feature>